<evidence type="ECO:0000313" key="4">
    <source>
        <dbReference type="Proteomes" id="UP000078116"/>
    </source>
</evidence>
<proteinExistence type="predicted"/>
<evidence type="ECO:0000313" key="1">
    <source>
        <dbReference type="EMBL" id="OAJ53918.1"/>
    </source>
</evidence>
<comment type="caution">
    <text evidence="2">The sequence shown here is derived from an EMBL/GenBank/DDBJ whole genome shotgun (WGS) entry which is preliminary data.</text>
</comment>
<sequence>MNSVFAINGEEFQEMASLRSKGEEFQEMASSQSKGEEFQEMILSRSTVKLSRRRFKFVER</sequence>
<dbReference type="EMBL" id="LXJZ01000209">
    <property type="protein sequence ID" value="OAJ53918.1"/>
    <property type="molecule type" value="Genomic_DNA"/>
</dbReference>
<name>A0A1A9NCN8_9BURK</name>
<reference evidence="3 4" key="1">
    <citation type="submission" date="2016-04" db="EMBL/GenBank/DDBJ databases">
        <title>Reclassification of Paraburkholderia panaciterrae (Farh et al. 2015) Dobritsa &amp; Samadpour 2016 as a later homotypic synonym of Paraburkholderia ginsengiterrae (Farh et al. 2015) Dobritsa &amp; Samadpour 2016.</title>
        <authorList>
            <person name="Dobritsa A.P."/>
            <person name="Kutumbaka K."/>
            <person name="Samadpour M."/>
        </authorList>
    </citation>
    <scope>NUCLEOTIDE SEQUENCE [LARGE SCALE GENOMIC DNA]</scope>
    <source>
        <strain evidence="2 4">DCY85</strain>
        <strain evidence="1 3">DCY85-1</strain>
    </source>
</reference>
<organism evidence="2 4">
    <name type="scientific">Paraburkholderia ginsengiterrae</name>
    <dbReference type="NCBI Taxonomy" id="1462993"/>
    <lineage>
        <taxon>Bacteria</taxon>
        <taxon>Pseudomonadati</taxon>
        <taxon>Pseudomonadota</taxon>
        <taxon>Betaproteobacteria</taxon>
        <taxon>Burkholderiales</taxon>
        <taxon>Burkholderiaceae</taxon>
        <taxon>Paraburkholderia</taxon>
    </lineage>
</organism>
<dbReference type="Proteomes" id="UP000077961">
    <property type="component" value="Unassembled WGS sequence"/>
</dbReference>
<dbReference type="Proteomes" id="UP000078116">
    <property type="component" value="Unassembled WGS sequence"/>
</dbReference>
<accession>A0A1A9NCN8</accession>
<keyword evidence="3" id="KW-1185">Reference proteome</keyword>
<dbReference type="RefSeq" id="WP_064271161.1">
    <property type="nucleotide sequence ID" value="NZ_LXJZ01000209.1"/>
</dbReference>
<evidence type="ECO:0000313" key="3">
    <source>
        <dbReference type="Proteomes" id="UP000077961"/>
    </source>
</evidence>
<dbReference type="EMBL" id="LXKA01000087">
    <property type="protein sequence ID" value="OAJ64742.1"/>
    <property type="molecule type" value="Genomic_DNA"/>
</dbReference>
<evidence type="ECO:0000313" key="2">
    <source>
        <dbReference type="EMBL" id="OAJ64742.1"/>
    </source>
</evidence>
<dbReference type="AlphaFoldDB" id="A0A1A9NCN8"/>
<protein>
    <submittedName>
        <fullName evidence="2">Uncharacterized protein</fullName>
    </submittedName>
</protein>
<gene>
    <name evidence="1" type="ORF">A6V36_10700</name>
    <name evidence="2" type="ORF">A6V37_18610</name>
</gene>